<evidence type="ECO:0000259" key="1">
    <source>
        <dbReference type="Pfam" id="PF13884"/>
    </source>
</evidence>
<dbReference type="AlphaFoldDB" id="A0A1Z2LE07"/>
<sequence length="148" mass="16236">MIIAWWRAARRARAARRDPLTRAQVLAGPAGLASAATAATTGPAEAVNGHQVLEEVLRLPVSTWRYHWDPPDVRHLGPMAQDWHAAFGLGDNDVTISATDTNGVALVCIQALHRRIEDLTAQVETLREQVGRLDRPPLAETAERRSQP</sequence>
<protein>
    <recommendedName>
        <fullName evidence="1">Peptidase S74 domain-containing protein</fullName>
    </recommendedName>
</protein>
<dbReference type="InterPro" id="IPR030392">
    <property type="entry name" value="S74_ICA"/>
</dbReference>
<dbReference type="EMBL" id="CP021744">
    <property type="protein sequence ID" value="ARZ72529.1"/>
    <property type="molecule type" value="Genomic_DNA"/>
</dbReference>
<organism evidence="2 3">
    <name type="scientific">Streptomyces albireticuli</name>
    <dbReference type="NCBI Taxonomy" id="1940"/>
    <lineage>
        <taxon>Bacteria</taxon>
        <taxon>Bacillati</taxon>
        <taxon>Actinomycetota</taxon>
        <taxon>Actinomycetes</taxon>
        <taxon>Kitasatosporales</taxon>
        <taxon>Streptomycetaceae</taxon>
        <taxon>Streptomyces</taxon>
    </lineage>
</organism>
<name>A0A1Z2LE07_9ACTN</name>
<feature type="domain" description="Peptidase S74" evidence="1">
    <location>
        <begin position="48"/>
        <end position="87"/>
    </location>
</feature>
<dbReference type="OrthoDB" id="4463518at2"/>
<accession>A0A1Z2LE07</accession>
<gene>
    <name evidence="2" type="ORF">SMD11_6953</name>
</gene>
<dbReference type="RefSeq" id="WP_087930116.1">
    <property type="nucleotide sequence ID" value="NZ_CP021744.1"/>
</dbReference>
<dbReference type="Pfam" id="PF13884">
    <property type="entry name" value="Peptidase_S74"/>
    <property type="match status" value="1"/>
</dbReference>
<proteinExistence type="predicted"/>
<dbReference type="Proteomes" id="UP000195755">
    <property type="component" value="Chromosome"/>
</dbReference>
<evidence type="ECO:0000313" key="2">
    <source>
        <dbReference type="EMBL" id="ARZ72529.1"/>
    </source>
</evidence>
<dbReference type="KEGG" id="salj:SMD11_6953"/>
<evidence type="ECO:0000313" key="3">
    <source>
        <dbReference type="Proteomes" id="UP000195755"/>
    </source>
</evidence>
<reference evidence="2 3" key="1">
    <citation type="submission" date="2017-06" db="EMBL/GenBank/DDBJ databases">
        <title>Streptomyces albireticuli Genome sequencing and assembly.</title>
        <authorList>
            <person name="Wang Y."/>
            <person name="Du B."/>
            <person name="Ding Y."/>
            <person name="Liu H."/>
            <person name="Hou Q."/>
            <person name="Liu K."/>
            <person name="Yao L."/>
            <person name="Wang C."/>
        </authorList>
    </citation>
    <scope>NUCLEOTIDE SEQUENCE [LARGE SCALE GENOMIC DNA]</scope>
    <source>
        <strain evidence="2 3">MDJK11</strain>
    </source>
</reference>